<dbReference type="AlphaFoldDB" id="A0A1G1W4Z3"/>
<comment type="caution">
    <text evidence="1">The sequence shown here is derived from an EMBL/GenBank/DDBJ whole genome shotgun (WGS) entry which is preliminary data.</text>
</comment>
<dbReference type="EMBL" id="MHCO01000045">
    <property type="protein sequence ID" value="OGY22735.1"/>
    <property type="molecule type" value="Genomic_DNA"/>
</dbReference>
<accession>A0A1G1W4Z3</accession>
<proteinExistence type="predicted"/>
<name>A0A1G1W4Z3_9BACT</name>
<sequence length="106" mass="12268">MMRSAKLQRLELEEGQLKQEQKAQLEAFQQAQANLKWFIEHHGQLQDQYPNRLVAVYKGKVVATARLKDFLALLRRLDRKGIPRSAVLFEFIYAKGEEPNLIFAAA</sequence>
<dbReference type="Proteomes" id="UP000178493">
    <property type="component" value="Unassembled WGS sequence"/>
</dbReference>
<gene>
    <name evidence="1" type="ORF">A2126_04855</name>
</gene>
<reference evidence="1 2" key="1">
    <citation type="journal article" date="2016" name="Nat. Commun.">
        <title>Thousands of microbial genomes shed light on interconnected biogeochemical processes in an aquifer system.</title>
        <authorList>
            <person name="Anantharaman K."/>
            <person name="Brown C.T."/>
            <person name="Hug L.A."/>
            <person name="Sharon I."/>
            <person name="Castelle C.J."/>
            <person name="Probst A.J."/>
            <person name="Thomas B.C."/>
            <person name="Singh A."/>
            <person name="Wilkins M.J."/>
            <person name="Karaoz U."/>
            <person name="Brodie E.L."/>
            <person name="Williams K.H."/>
            <person name="Hubbard S.S."/>
            <person name="Banfield J.F."/>
        </authorList>
    </citation>
    <scope>NUCLEOTIDE SEQUENCE [LARGE SCALE GENOMIC DNA]</scope>
</reference>
<evidence type="ECO:0008006" key="3">
    <source>
        <dbReference type="Google" id="ProtNLM"/>
    </source>
</evidence>
<protein>
    <recommendedName>
        <fullName evidence="3">DUF5678 domain-containing protein</fullName>
    </recommendedName>
</protein>
<organism evidence="1 2">
    <name type="scientific">Candidatus Woykebacteria bacterium GWB1_45_5</name>
    <dbReference type="NCBI Taxonomy" id="1802592"/>
    <lineage>
        <taxon>Bacteria</taxon>
        <taxon>Candidatus Woykeibacteriota</taxon>
    </lineage>
</organism>
<evidence type="ECO:0000313" key="1">
    <source>
        <dbReference type="EMBL" id="OGY22735.1"/>
    </source>
</evidence>
<evidence type="ECO:0000313" key="2">
    <source>
        <dbReference type="Proteomes" id="UP000178493"/>
    </source>
</evidence>